<reference evidence="1" key="1">
    <citation type="journal article" date="2014" name="Int. J. Syst. Evol. Microbiol.">
        <title>Complete genome sequence of Corynebacterium casei LMG S-19264T (=DSM 44701T), isolated from a smear-ripened cheese.</title>
        <authorList>
            <consortium name="US DOE Joint Genome Institute (JGI-PGF)"/>
            <person name="Walter F."/>
            <person name="Albersmeier A."/>
            <person name="Kalinowski J."/>
            <person name="Ruckert C."/>
        </authorList>
    </citation>
    <scope>NUCLEOTIDE SEQUENCE</scope>
    <source>
        <strain evidence="1">KCTC 23430</strain>
    </source>
</reference>
<gene>
    <name evidence="1" type="ORF">GCM10007053_27520</name>
</gene>
<dbReference type="InterPro" id="IPR053259">
    <property type="entry name" value="Golvesin-related_Golgi"/>
</dbReference>
<dbReference type="PANTHER" id="PTHR32301">
    <property type="entry name" value="COUNTIN RECEPTOR CNR3-RELATED"/>
    <property type="match status" value="1"/>
</dbReference>
<evidence type="ECO:0000313" key="1">
    <source>
        <dbReference type="EMBL" id="GHD37898.1"/>
    </source>
</evidence>
<organism evidence="1 2">
    <name type="scientific">Parahalioglobus pacificus</name>
    <dbReference type="NCBI Taxonomy" id="930806"/>
    <lineage>
        <taxon>Bacteria</taxon>
        <taxon>Pseudomonadati</taxon>
        <taxon>Pseudomonadota</taxon>
        <taxon>Gammaproteobacteria</taxon>
        <taxon>Cellvibrionales</taxon>
        <taxon>Halieaceae</taxon>
        <taxon>Parahalioglobus</taxon>
    </lineage>
</organism>
<dbReference type="RefSeq" id="WP_189478401.1">
    <property type="nucleotide sequence ID" value="NZ_BMYM01000003.1"/>
</dbReference>
<dbReference type="InterPro" id="IPR027417">
    <property type="entry name" value="P-loop_NTPase"/>
</dbReference>
<dbReference type="Gene3D" id="3.40.50.300">
    <property type="entry name" value="P-loop containing nucleotide triphosphate hydrolases"/>
    <property type="match status" value="1"/>
</dbReference>
<proteinExistence type="predicted"/>
<evidence type="ECO:0000313" key="2">
    <source>
        <dbReference type="Proteomes" id="UP000644693"/>
    </source>
</evidence>
<protein>
    <recommendedName>
        <fullName evidence="3">Sulfotransferase family protein</fullName>
    </recommendedName>
</protein>
<name>A0A918XMD5_9GAMM</name>
<keyword evidence="2" id="KW-1185">Reference proteome</keyword>
<dbReference type="SUPFAM" id="SSF52540">
    <property type="entry name" value="P-loop containing nucleoside triphosphate hydrolases"/>
    <property type="match status" value="1"/>
</dbReference>
<accession>A0A918XMD5</accession>
<comment type="caution">
    <text evidence="1">The sequence shown here is derived from an EMBL/GenBank/DDBJ whole genome shotgun (WGS) entry which is preliminary data.</text>
</comment>
<dbReference type="PANTHER" id="PTHR32301:SF6">
    <property type="entry name" value="GOLVESIN-RELATED"/>
    <property type="match status" value="1"/>
</dbReference>
<reference evidence="1" key="2">
    <citation type="submission" date="2020-09" db="EMBL/GenBank/DDBJ databases">
        <authorList>
            <person name="Sun Q."/>
            <person name="Kim S."/>
        </authorList>
    </citation>
    <scope>NUCLEOTIDE SEQUENCE</scope>
    <source>
        <strain evidence="1">KCTC 23430</strain>
    </source>
</reference>
<dbReference type="AlphaFoldDB" id="A0A918XMD5"/>
<evidence type="ECO:0008006" key="3">
    <source>
        <dbReference type="Google" id="ProtNLM"/>
    </source>
</evidence>
<dbReference type="Proteomes" id="UP000644693">
    <property type="component" value="Unassembled WGS sequence"/>
</dbReference>
<dbReference type="EMBL" id="BMYM01000003">
    <property type="protein sequence ID" value="GHD37898.1"/>
    <property type="molecule type" value="Genomic_DNA"/>
</dbReference>
<sequence length="235" mass="27606">MLISVHLPKTAGSSFVAALEGCFGEHLRRDYKDLPMNRSTAMRNLAALRGAMRLSGHDGVAEDIQCVHGHYMPIKYRLMRSATHKQYVTWMRDPVERLASHYHYWRRTYEPESAAAVHRRVVEEDWTLERFCLSREMRNTYSKFLWGFSPGRFDFIGITEDFAEEMRRFSHQILKNELSVPSLNRNPGRDQSPYITDPGFRQAIEQYHQRDMALYQYALNRPERHQLPPVGPMDD</sequence>